<sequence length="157" mass="17504">MASVQHGYLLSFIHSNCSLSLPGSSPLLLFPTDPSHEHPRTQSQWRRRPTNQISSITKHKAASHGSMKNPPGTRFQGPPTKKPEITSALLISSDNHNQQHSKSSQTKGTGPPSKNVLKPKTNKEFSAWAEYMGEEKDEDFIKWKKNMVGDGQDSQKK</sequence>
<reference evidence="2 3" key="1">
    <citation type="submission" date="2015-01" db="EMBL/GenBank/DDBJ databases">
        <title>The Genome Sequence of Exophiala xenobiotica CBS118157.</title>
        <authorList>
            <consortium name="The Broad Institute Genomics Platform"/>
            <person name="Cuomo C."/>
            <person name="de Hoog S."/>
            <person name="Gorbushina A."/>
            <person name="Stielow B."/>
            <person name="Teixiera M."/>
            <person name="Abouelleil A."/>
            <person name="Chapman S.B."/>
            <person name="Priest M."/>
            <person name="Young S.K."/>
            <person name="Wortman J."/>
            <person name="Nusbaum C."/>
            <person name="Birren B."/>
        </authorList>
    </citation>
    <scope>NUCLEOTIDE SEQUENCE [LARGE SCALE GENOMIC DNA]</scope>
    <source>
        <strain evidence="2 3">CBS 118157</strain>
    </source>
</reference>
<feature type="compositionally biased region" description="Polar residues" evidence="1">
    <location>
        <begin position="89"/>
        <end position="108"/>
    </location>
</feature>
<keyword evidence="3" id="KW-1185">Reference proteome</keyword>
<accession>A0A0D2CYG6</accession>
<evidence type="ECO:0000313" key="3">
    <source>
        <dbReference type="Proteomes" id="UP000054342"/>
    </source>
</evidence>
<gene>
    <name evidence="2" type="ORF">PV05_07495</name>
</gene>
<organism evidence="2 3">
    <name type="scientific">Exophiala xenobiotica</name>
    <dbReference type="NCBI Taxonomy" id="348802"/>
    <lineage>
        <taxon>Eukaryota</taxon>
        <taxon>Fungi</taxon>
        <taxon>Dikarya</taxon>
        <taxon>Ascomycota</taxon>
        <taxon>Pezizomycotina</taxon>
        <taxon>Eurotiomycetes</taxon>
        <taxon>Chaetothyriomycetidae</taxon>
        <taxon>Chaetothyriales</taxon>
        <taxon>Herpotrichiellaceae</taxon>
        <taxon>Exophiala</taxon>
    </lineage>
</organism>
<dbReference type="EMBL" id="KN847320">
    <property type="protein sequence ID" value="KIW55192.1"/>
    <property type="molecule type" value="Genomic_DNA"/>
</dbReference>
<evidence type="ECO:0000313" key="2">
    <source>
        <dbReference type="EMBL" id="KIW55192.1"/>
    </source>
</evidence>
<dbReference type="OrthoDB" id="4120984at2759"/>
<dbReference type="AlphaFoldDB" id="A0A0D2CYG6"/>
<dbReference type="Proteomes" id="UP000054342">
    <property type="component" value="Unassembled WGS sequence"/>
</dbReference>
<evidence type="ECO:0000256" key="1">
    <source>
        <dbReference type="SAM" id="MobiDB-lite"/>
    </source>
</evidence>
<dbReference type="RefSeq" id="XP_013315776.1">
    <property type="nucleotide sequence ID" value="XM_013460322.1"/>
</dbReference>
<name>A0A0D2CYG6_9EURO</name>
<dbReference type="GeneID" id="25329403"/>
<protein>
    <submittedName>
        <fullName evidence="2">Uncharacterized protein</fullName>
    </submittedName>
</protein>
<proteinExistence type="predicted"/>
<dbReference type="HOGENOM" id="CLU_1677907_0_0_1"/>
<feature type="region of interest" description="Disordered" evidence="1">
    <location>
        <begin position="30"/>
        <end position="121"/>
    </location>
</feature>